<evidence type="ECO:0000256" key="4">
    <source>
        <dbReference type="RuleBase" id="RU003684"/>
    </source>
</evidence>
<dbReference type="CDD" id="cd11592">
    <property type="entry name" value="Agmatinase_PAH"/>
    <property type="match status" value="1"/>
</dbReference>
<dbReference type="InterPro" id="IPR006035">
    <property type="entry name" value="Ureohydrolase"/>
</dbReference>
<dbReference type="Proteomes" id="UP001629953">
    <property type="component" value="Unassembled WGS sequence"/>
</dbReference>
<dbReference type="RefSeq" id="WP_408623612.1">
    <property type="nucleotide sequence ID" value="NZ_JBEQCT010000004.1"/>
</dbReference>
<dbReference type="PANTHER" id="PTHR11358:SF26">
    <property type="entry name" value="GUANIDINO ACID HYDROLASE, MITOCHONDRIAL"/>
    <property type="match status" value="1"/>
</dbReference>
<dbReference type="InterPro" id="IPR023696">
    <property type="entry name" value="Ureohydrolase_dom_sf"/>
</dbReference>
<evidence type="ECO:0000256" key="1">
    <source>
        <dbReference type="ARBA" id="ARBA00009227"/>
    </source>
</evidence>
<protein>
    <submittedName>
        <fullName evidence="5">Agmatinase</fullName>
        <ecNumber evidence="5">3.5.3.11</ecNumber>
    </submittedName>
</protein>
<dbReference type="EMBL" id="JBEQCT010000004">
    <property type="protein sequence ID" value="MFM2485380.1"/>
    <property type="molecule type" value="Genomic_DNA"/>
</dbReference>
<dbReference type="PIRSF" id="PIRSF036979">
    <property type="entry name" value="Arginase"/>
    <property type="match status" value="1"/>
</dbReference>
<keyword evidence="2" id="KW-0479">Metal-binding</keyword>
<evidence type="ECO:0000256" key="3">
    <source>
        <dbReference type="ARBA" id="ARBA00022801"/>
    </source>
</evidence>
<comment type="similarity">
    <text evidence="1">Belongs to the arginase family. Agmatinase subfamily.</text>
</comment>
<dbReference type="InterPro" id="IPR005925">
    <property type="entry name" value="Agmatinase-rel"/>
</dbReference>
<dbReference type="Gene3D" id="3.40.800.10">
    <property type="entry name" value="Ureohydrolase domain"/>
    <property type="match status" value="1"/>
</dbReference>
<organism evidence="5 6">
    <name type="scientific">Celerinatantimonas yamalensis</name>
    <dbReference type="NCBI Taxonomy" id="559956"/>
    <lineage>
        <taxon>Bacteria</taxon>
        <taxon>Pseudomonadati</taxon>
        <taxon>Pseudomonadota</taxon>
        <taxon>Gammaproteobacteria</taxon>
        <taxon>Celerinatantimonadaceae</taxon>
        <taxon>Celerinatantimonas</taxon>
    </lineage>
</organism>
<keyword evidence="3 4" id="KW-0378">Hydrolase</keyword>
<dbReference type="SUPFAM" id="SSF52768">
    <property type="entry name" value="Arginase/deacetylase"/>
    <property type="match status" value="1"/>
</dbReference>
<gene>
    <name evidence="5" type="primary">speB</name>
    <name evidence="5" type="ORF">ABUE30_09945</name>
</gene>
<dbReference type="PROSITE" id="PS01053">
    <property type="entry name" value="ARGINASE_1"/>
    <property type="match status" value="1"/>
</dbReference>
<dbReference type="PROSITE" id="PS51409">
    <property type="entry name" value="ARGINASE_2"/>
    <property type="match status" value="1"/>
</dbReference>
<evidence type="ECO:0000313" key="6">
    <source>
        <dbReference type="Proteomes" id="UP001629953"/>
    </source>
</evidence>
<proteinExistence type="inferred from homology"/>
<evidence type="ECO:0000256" key="2">
    <source>
        <dbReference type="ARBA" id="ARBA00022723"/>
    </source>
</evidence>
<dbReference type="GO" id="GO:0008783">
    <property type="term" value="F:agmatinase activity"/>
    <property type="evidence" value="ECO:0007669"/>
    <property type="project" value="UniProtKB-EC"/>
</dbReference>
<comment type="caution">
    <text evidence="5">The sequence shown here is derived from an EMBL/GenBank/DDBJ whole genome shotgun (WGS) entry which is preliminary data.</text>
</comment>
<dbReference type="NCBIfam" id="TIGR01230">
    <property type="entry name" value="agmatinase"/>
    <property type="match status" value="1"/>
</dbReference>
<evidence type="ECO:0000313" key="5">
    <source>
        <dbReference type="EMBL" id="MFM2485380.1"/>
    </source>
</evidence>
<dbReference type="InterPro" id="IPR020855">
    <property type="entry name" value="Ureohydrolase_Mn_BS"/>
</dbReference>
<dbReference type="PANTHER" id="PTHR11358">
    <property type="entry name" value="ARGINASE/AGMATINASE"/>
    <property type="match status" value="1"/>
</dbReference>
<keyword evidence="6" id="KW-1185">Reference proteome</keyword>
<reference evidence="5 6" key="1">
    <citation type="journal article" date="2013" name="Int. J. Syst. Evol. Microbiol.">
        <title>Celerinatantimonas yamalensis sp. nov., a cold-adapted diazotrophic bacterium from a cold permafrost brine.</title>
        <authorList>
            <person name="Shcherbakova V."/>
            <person name="Chuvilskaya N."/>
            <person name="Rivkina E."/>
            <person name="Demidov N."/>
            <person name="Uchaeva V."/>
            <person name="Suetin S."/>
            <person name="Suzina N."/>
            <person name="Gilichinsky D."/>
        </authorList>
    </citation>
    <scope>NUCLEOTIDE SEQUENCE [LARGE SCALE GENOMIC DNA]</scope>
    <source>
        <strain evidence="5 6">C7</strain>
    </source>
</reference>
<dbReference type="NCBIfam" id="NF002564">
    <property type="entry name" value="PRK02190.1"/>
    <property type="match status" value="1"/>
</dbReference>
<name>A0ABW9G815_9GAMM</name>
<sequence>MATLADFTDYSLYANAFGFMRRPLDWQPAQSNADLVITGLPFDLATSGRSGSRMGPGAIRQASVHLAWEEPRWPWQFSLFEQLNVIDAGDLVFDTGDATQFTQRVEDYSRALLSANKLQLSFGGDHFVTLPLLRAHAAHHGKLALVHFDAHTDTYSHGSRYDHGTMFYHAPKEGLIDPAHSIQIGIRTAYEQSQHPFQVIDGAKANDMSANEIVREIRARVGSLPVYLTFDIDCLDPAFAPGTGTPVCGGLSSHKALCILRQLVGLNLIGMDVVEVAPAYDHSELTALAAATIGCELLHIIAANRMADQSLAESASDL</sequence>
<dbReference type="EC" id="3.5.3.11" evidence="5"/>
<accession>A0ABW9G815</accession>
<dbReference type="Pfam" id="PF00491">
    <property type="entry name" value="Arginase"/>
    <property type="match status" value="1"/>
</dbReference>